<evidence type="ECO:0000256" key="2">
    <source>
        <dbReference type="ARBA" id="ARBA00022670"/>
    </source>
</evidence>
<keyword evidence="9" id="KW-1185">Reference proteome</keyword>
<dbReference type="InterPro" id="IPR050626">
    <property type="entry name" value="Peptidase_M16"/>
</dbReference>
<feature type="domain" description="Peptidase M16 N-terminal" evidence="6">
    <location>
        <begin position="45"/>
        <end position="183"/>
    </location>
</feature>
<name>A0A846MTK8_9BACT</name>
<dbReference type="RefSeq" id="WP_166920604.1">
    <property type="nucleotide sequence ID" value="NZ_JAASRN010000004.1"/>
</dbReference>
<keyword evidence="5" id="KW-0482">Metalloprotease</keyword>
<dbReference type="PANTHER" id="PTHR43690:SF17">
    <property type="entry name" value="PROTEIN YHJJ"/>
    <property type="match status" value="1"/>
</dbReference>
<evidence type="ECO:0000259" key="7">
    <source>
        <dbReference type="Pfam" id="PF05193"/>
    </source>
</evidence>
<organism evidence="8 9">
    <name type="scientific">Thermonema lapsum</name>
    <dbReference type="NCBI Taxonomy" id="28195"/>
    <lineage>
        <taxon>Bacteria</taxon>
        <taxon>Pseudomonadati</taxon>
        <taxon>Bacteroidota</taxon>
        <taxon>Cytophagia</taxon>
        <taxon>Cytophagales</taxon>
        <taxon>Thermonemataceae</taxon>
        <taxon>Thermonema</taxon>
    </lineage>
</organism>
<evidence type="ECO:0000256" key="4">
    <source>
        <dbReference type="ARBA" id="ARBA00022833"/>
    </source>
</evidence>
<dbReference type="GO" id="GO:0006508">
    <property type="term" value="P:proteolysis"/>
    <property type="evidence" value="ECO:0007669"/>
    <property type="project" value="UniProtKB-KW"/>
</dbReference>
<dbReference type="GO" id="GO:0046872">
    <property type="term" value="F:metal ion binding"/>
    <property type="evidence" value="ECO:0007669"/>
    <property type="project" value="InterPro"/>
</dbReference>
<dbReference type="Proteomes" id="UP000537126">
    <property type="component" value="Unassembled WGS sequence"/>
</dbReference>
<dbReference type="SUPFAM" id="SSF63411">
    <property type="entry name" value="LuxS/MPP-like metallohydrolase"/>
    <property type="match status" value="2"/>
</dbReference>
<accession>A0A846MTK8</accession>
<dbReference type="InterPro" id="IPR011765">
    <property type="entry name" value="Pept_M16_N"/>
</dbReference>
<dbReference type="GO" id="GO:0008237">
    <property type="term" value="F:metallopeptidase activity"/>
    <property type="evidence" value="ECO:0007669"/>
    <property type="project" value="UniProtKB-KW"/>
</dbReference>
<comment type="similarity">
    <text evidence="1">Belongs to the peptidase M16 family.</text>
</comment>
<protein>
    <submittedName>
        <fullName evidence="8">Putative Zn-dependent peptidase</fullName>
    </submittedName>
</protein>
<keyword evidence="2" id="KW-0645">Protease</keyword>
<evidence type="ECO:0000256" key="1">
    <source>
        <dbReference type="ARBA" id="ARBA00007261"/>
    </source>
</evidence>
<comment type="caution">
    <text evidence="8">The sequence shown here is derived from an EMBL/GenBank/DDBJ whole genome shotgun (WGS) entry which is preliminary data.</text>
</comment>
<dbReference type="EMBL" id="JAASRN010000004">
    <property type="protein sequence ID" value="NIK74640.1"/>
    <property type="molecule type" value="Genomic_DNA"/>
</dbReference>
<evidence type="ECO:0000256" key="3">
    <source>
        <dbReference type="ARBA" id="ARBA00022801"/>
    </source>
</evidence>
<proteinExistence type="inferred from homology"/>
<dbReference type="InterPro" id="IPR007863">
    <property type="entry name" value="Peptidase_M16_C"/>
</dbReference>
<keyword evidence="3" id="KW-0378">Hydrolase</keyword>
<evidence type="ECO:0000256" key="5">
    <source>
        <dbReference type="ARBA" id="ARBA00023049"/>
    </source>
</evidence>
<feature type="domain" description="Peptidase M16 C-terminal" evidence="7">
    <location>
        <begin position="195"/>
        <end position="372"/>
    </location>
</feature>
<keyword evidence="4" id="KW-0862">Zinc</keyword>
<dbReference type="Gene3D" id="3.30.830.10">
    <property type="entry name" value="Metalloenzyme, LuxS/M16 peptidase-like"/>
    <property type="match status" value="2"/>
</dbReference>
<dbReference type="Pfam" id="PF05193">
    <property type="entry name" value="Peptidase_M16_C"/>
    <property type="match status" value="1"/>
</dbReference>
<dbReference type="AlphaFoldDB" id="A0A846MTK8"/>
<evidence type="ECO:0000313" key="9">
    <source>
        <dbReference type="Proteomes" id="UP000537126"/>
    </source>
</evidence>
<evidence type="ECO:0000259" key="6">
    <source>
        <dbReference type="Pfam" id="PF00675"/>
    </source>
</evidence>
<evidence type="ECO:0000313" key="8">
    <source>
        <dbReference type="EMBL" id="NIK74640.1"/>
    </source>
</evidence>
<dbReference type="PANTHER" id="PTHR43690">
    <property type="entry name" value="NARDILYSIN"/>
    <property type="match status" value="1"/>
</dbReference>
<sequence>MRKNNMLLLLLLLMGSTWFPCMGQMKIEFQEYDLSNGLHVILYPRPDVPVVAVGMMYHVGSKNEDPERTGFAHFFEHLMFEGSKYIERGELDKLLTEAGATYNANTWYDRTYYYEVLPANQLNLALWIEAERLRHAKVDKKGIETQREVVKEERRLRVDNQPYGRLIEETMKRMYKKHPYRWPVIGYMEHLEAASEEDFKDFYKTFYVPNNATLAVAGNFDPETVKRTIDIYFGDIPKGKKVPRPQVEEPPLGSEVRDVVYDNVQLPAVVHAFRTPSIKDPDYYAVNMLMQLLSQGESSRLSRYVKNEKRKALAVGAFPFGLEDSPSVSIIFGIANAGVSPEELEAAMEEEYEKIKKEGISFQEFQKLRNQLETEFYTRNSTMEGIAESLANYHTFFGDANLINTEIQQYLKVTPADIKRVANQYLVKENRVSLYWLPKSEEQSK</sequence>
<dbReference type="Pfam" id="PF00675">
    <property type="entry name" value="Peptidase_M16"/>
    <property type="match status" value="1"/>
</dbReference>
<gene>
    <name evidence="8" type="ORF">FHS56_002169</name>
</gene>
<dbReference type="InterPro" id="IPR011249">
    <property type="entry name" value="Metalloenz_LuxS/M16"/>
</dbReference>
<reference evidence="8 9" key="1">
    <citation type="submission" date="2020-03" db="EMBL/GenBank/DDBJ databases">
        <title>Genomic Encyclopedia of Type Strains, Phase IV (KMG-IV): sequencing the most valuable type-strain genomes for metagenomic binning, comparative biology and taxonomic classification.</title>
        <authorList>
            <person name="Goeker M."/>
        </authorList>
    </citation>
    <scope>NUCLEOTIDE SEQUENCE [LARGE SCALE GENOMIC DNA]</scope>
    <source>
        <strain evidence="8 9">DSM 5718</strain>
    </source>
</reference>